<dbReference type="EMBL" id="CDMZ01000314">
    <property type="protein sequence ID" value="CEM11586.1"/>
    <property type="molecule type" value="Genomic_DNA"/>
</dbReference>
<evidence type="ECO:0000256" key="1">
    <source>
        <dbReference type="SAM" id="Coils"/>
    </source>
</evidence>
<feature type="coiled-coil region" evidence="1">
    <location>
        <begin position="137"/>
        <end position="164"/>
    </location>
</feature>
<dbReference type="VEuPathDB" id="CryptoDB:Cvel_16591"/>
<gene>
    <name evidence="2" type="ORF">Cvel_16591</name>
</gene>
<organism evidence="2">
    <name type="scientific">Chromera velia CCMP2878</name>
    <dbReference type="NCBI Taxonomy" id="1169474"/>
    <lineage>
        <taxon>Eukaryota</taxon>
        <taxon>Sar</taxon>
        <taxon>Alveolata</taxon>
        <taxon>Colpodellida</taxon>
        <taxon>Chromeraceae</taxon>
        <taxon>Chromera</taxon>
    </lineage>
</organism>
<dbReference type="AlphaFoldDB" id="A0A0G4FEF9"/>
<keyword evidence="1" id="KW-0175">Coiled coil</keyword>
<sequence length="219" mass="25294">MEQYENPTVSVFFTEFQKHDPSCATQMQQLQKLYMEIGTFIEKNQLVLKEIPASRDQLKTQEDTVTRQTELIRQEVMSVNAAHKRVNEVIKDRSLESNIERHAIEQKAIFDRLKHTDSSSQPSFPSQTPHLLLHQMLGQLQQKARELDANLSELERAVTAMQNARDRGEPPAGDFAKIEQIIQLHYEQYRRLAVTMESLQRRNEQLKARASSTGGAFML</sequence>
<protein>
    <submittedName>
        <fullName evidence="2">Uncharacterized protein</fullName>
    </submittedName>
</protein>
<name>A0A0G4FEF9_9ALVE</name>
<evidence type="ECO:0000313" key="2">
    <source>
        <dbReference type="EMBL" id="CEM11586.1"/>
    </source>
</evidence>
<reference evidence="2" key="1">
    <citation type="submission" date="2014-11" db="EMBL/GenBank/DDBJ databases">
        <authorList>
            <person name="Otto D Thomas"/>
            <person name="Naeem Raeece"/>
        </authorList>
    </citation>
    <scope>NUCLEOTIDE SEQUENCE</scope>
</reference>
<proteinExistence type="predicted"/>
<accession>A0A0G4FEF9</accession>